<evidence type="ECO:0000256" key="2">
    <source>
        <dbReference type="ARBA" id="ARBA00022729"/>
    </source>
</evidence>
<comment type="caution">
    <text evidence="6">The sequence shown here is derived from an EMBL/GenBank/DDBJ whole genome shotgun (WGS) entry which is preliminary data.</text>
</comment>
<dbReference type="InterPro" id="IPR001611">
    <property type="entry name" value="Leu-rich_rpt"/>
</dbReference>
<proteinExistence type="predicted"/>
<keyword evidence="2" id="KW-0732">Signal</keyword>
<keyword evidence="3" id="KW-0677">Repeat</keyword>
<dbReference type="PROSITE" id="PS50835">
    <property type="entry name" value="IG_LIKE"/>
    <property type="match status" value="1"/>
</dbReference>
<reference evidence="6 7" key="1">
    <citation type="submission" date="2018-04" db="EMBL/GenBank/DDBJ databases">
        <title>The genome of golden apple snail Pomacea canaliculata provides insight into stress tolerance and invasive adaptation.</title>
        <authorList>
            <person name="Liu C."/>
            <person name="Liu B."/>
            <person name="Ren Y."/>
            <person name="Zhang Y."/>
            <person name="Wang H."/>
            <person name="Li S."/>
            <person name="Jiang F."/>
            <person name="Yin L."/>
            <person name="Zhang G."/>
            <person name="Qian W."/>
            <person name="Fan W."/>
        </authorList>
    </citation>
    <scope>NUCLEOTIDE SEQUENCE [LARGE SCALE GENOMIC DNA]</scope>
    <source>
        <strain evidence="6">SZHN2017</strain>
        <tissue evidence="6">Muscle</tissue>
    </source>
</reference>
<sequence>MVMRVQGETTATPSDCVDGACVCEWLGGELHVNCTKPGTLTSLPDMGDSRSNVTELWIENQAALKTLDLKFLRTFGQLRTLTVRHSAVTLVSTDVLSASPQLQHLDLDSNKLQWIPWTLGESPHLKYLSLLGNPLQCSCSVRWLQRLLSSRQDRLTVSHGDTTTCLTSTGSPMPLSHVRLTHCDTMQVHVSQTSVELSPGDDVSLVCDSNHSDVTPSLMWETHSLTSRLHISAVDNGSLLLRVENVTLADHYVNVTCFAYSWVDYVKLSVRLHVKHAPHILSLIKKKRDDDSETCLCYDVAGWPLPQVTWLHNGVQAEKEKEQLWRDEHRLSKEGRLEGGRMLLYRVLTLEGEYTLIATNALGQDVANITVSFPALYKGPRTAALKCLPTNQSQTSCLCPGEHQTCLQCPEPLRATAAARMRR</sequence>
<evidence type="ECO:0000256" key="1">
    <source>
        <dbReference type="ARBA" id="ARBA00022614"/>
    </source>
</evidence>
<evidence type="ECO:0000256" key="3">
    <source>
        <dbReference type="ARBA" id="ARBA00022737"/>
    </source>
</evidence>
<accession>A0A2T7NBZ1</accession>
<keyword evidence="7" id="KW-1185">Reference proteome</keyword>
<keyword evidence="1" id="KW-0433">Leucine-rich repeat</keyword>
<evidence type="ECO:0000256" key="4">
    <source>
        <dbReference type="ARBA" id="ARBA00023157"/>
    </source>
</evidence>
<evidence type="ECO:0000313" key="6">
    <source>
        <dbReference type="EMBL" id="PVD18679.1"/>
    </source>
</evidence>
<organism evidence="6 7">
    <name type="scientific">Pomacea canaliculata</name>
    <name type="common">Golden apple snail</name>
    <dbReference type="NCBI Taxonomy" id="400727"/>
    <lineage>
        <taxon>Eukaryota</taxon>
        <taxon>Metazoa</taxon>
        <taxon>Spiralia</taxon>
        <taxon>Lophotrochozoa</taxon>
        <taxon>Mollusca</taxon>
        <taxon>Gastropoda</taxon>
        <taxon>Caenogastropoda</taxon>
        <taxon>Architaenioglossa</taxon>
        <taxon>Ampullarioidea</taxon>
        <taxon>Ampullariidae</taxon>
        <taxon>Pomacea</taxon>
    </lineage>
</organism>
<dbReference type="PANTHER" id="PTHR24366:SF169">
    <property type="entry name" value="PODOCAN"/>
    <property type="match status" value="1"/>
</dbReference>
<gene>
    <name evidence="6" type="ORF">C0Q70_21229</name>
</gene>
<dbReference type="Proteomes" id="UP000245119">
    <property type="component" value="Linkage Group LG14"/>
</dbReference>
<feature type="domain" description="Ig-like" evidence="5">
    <location>
        <begin position="278"/>
        <end position="372"/>
    </location>
</feature>
<dbReference type="OrthoDB" id="3256376at2759"/>
<dbReference type="Gene3D" id="3.80.10.10">
    <property type="entry name" value="Ribonuclease Inhibitor"/>
    <property type="match status" value="1"/>
</dbReference>
<dbReference type="InterPro" id="IPR036179">
    <property type="entry name" value="Ig-like_dom_sf"/>
</dbReference>
<dbReference type="Gene3D" id="2.60.40.10">
    <property type="entry name" value="Immunoglobulins"/>
    <property type="match status" value="1"/>
</dbReference>
<dbReference type="EMBL" id="PZQS01000014">
    <property type="protein sequence ID" value="PVD18679.1"/>
    <property type="molecule type" value="Genomic_DNA"/>
</dbReference>
<dbReference type="InterPro" id="IPR007110">
    <property type="entry name" value="Ig-like_dom"/>
</dbReference>
<dbReference type="AlphaFoldDB" id="A0A2T7NBZ1"/>
<dbReference type="InterPro" id="IPR013783">
    <property type="entry name" value="Ig-like_fold"/>
</dbReference>
<dbReference type="InterPro" id="IPR032675">
    <property type="entry name" value="LRR_dom_sf"/>
</dbReference>
<protein>
    <recommendedName>
        <fullName evidence="5">Ig-like domain-containing protein</fullName>
    </recommendedName>
</protein>
<dbReference type="Pfam" id="PF13855">
    <property type="entry name" value="LRR_8"/>
    <property type="match status" value="1"/>
</dbReference>
<dbReference type="PANTHER" id="PTHR24366">
    <property type="entry name" value="IG(IMMUNOGLOBULIN) AND LRR(LEUCINE RICH REPEAT) DOMAINS"/>
    <property type="match status" value="1"/>
</dbReference>
<name>A0A2T7NBZ1_POMCA</name>
<dbReference type="STRING" id="400727.A0A2T7NBZ1"/>
<keyword evidence="4" id="KW-1015">Disulfide bond</keyword>
<dbReference type="SUPFAM" id="SSF48726">
    <property type="entry name" value="Immunoglobulin"/>
    <property type="match status" value="2"/>
</dbReference>
<dbReference type="SUPFAM" id="SSF52058">
    <property type="entry name" value="L domain-like"/>
    <property type="match status" value="1"/>
</dbReference>
<evidence type="ECO:0000259" key="5">
    <source>
        <dbReference type="PROSITE" id="PS50835"/>
    </source>
</evidence>
<evidence type="ECO:0000313" key="7">
    <source>
        <dbReference type="Proteomes" id="UP000245119"/>
    </source>
</evidence>